<accession>A0A6H1ZBI9</accession>
<dbReference type="EMBL" id="MT143988">
    <property type="protein sequence ID" value="QJA45276.1"/>
    <property type="molecule type" value="Genomic_DNA"/>
</dbReference>
<evidence type="ECO:0000313" key="2">
    <source>
        <dbReference type="EMBL" id="QJA45276.1"/>
    </source>
</evidence>
<dbReference type="EMBL" id="MT144590">
    <property type="protein sequence ID" value="QJH93676.1"/>
    <property type="molecule type" value="Genomic_DNA"/>
</dbReference>
<reference evidence="2" key="1">
    <citation type="submission" date="2020-03" db="EMBL/GenBank/DDBJ databases">
        <title>The deep terrestrial virosphere.</title>
        <authorList>
            <person name="Holmfeldt K."/>
            <person name="Nilsson E."/>
            <person name="Simone D."/>
            <person name="Lopez-Fernandez M."/>
            <person name="Wu X."/>
            <person name="de Brujin I."/>
            <person name="Lundin D."/>
            <person name="Andersson A."/>
            <person name="Bertilsson S."/>
            <person name="Dopson M."/>
        </authorList>
    </citation>
    <scope>NUCLEOTIDE SEQUENCE</scope>
    <source>
        <strain evidence="2">TM448A00204</strain>
        <strain evidence="3">TM448B00128</strain>
    </source>
</reference>
<dbReference type="AlphaFoldDB" id="A0A6H1ZBI9"/>
<organism evidence="2">
    <name type="scientific">viral metagenome</name>
    <dbReference type="NCBI Taxonomy" id="1070528"/>
    <lineage>
        <taxon>unclassified sequences</taxon>
        <taxon>metagenomes</taxon>
        <taxon>organismal metagenomes</taxon>
    </lineage>
</organism>
<protein>
    <submittedName>
        <fullName evidence="2">Uncharacterized protein</fullName>
    </submittedName>
</protein>
<sequence length="97" mass="11612">MARDEKEGKVESYKLTPQMATMLGRYKKLKRVEGMLRYGTEVEKRKFESLRDMWQSLQMETMKLEQGMPGEPLRELEGMDFQEEERVKMGPETRIQY</sequence>
<evidence type="ECO:0000256" key="1">
    <source>
        <dbReference type="SAM" id="MobiDB-lite"/>
    </source>
</evidence>
<gene>
    <name evidence="2" type="ORF">TM448A00204_0021</name>
    <name evidence="3" type="ORF">TM448B00128_0051</name>
</gene>
<feature type="region of interest" description="Disordered" evidence="1">
    <location>
        <begin position="77"/>
        <end position="97"/>
    </location>
</feature>
<proteinExistence type="predicted"/>
<name>A0A6H1ZBI9_9ZZZZ</name>
<evidence type="ECO:0000313" key="3">
    <source>
        <dbReference type="EMBL" id="QJH93676.1"/>
    </source>
</evidence>